<evidence type="ECO:0000256" key="1">
    <source>
        <dbReference type="ARBA" id="ARBA00022801"/>
    </source>
</evidence>
<reference evidence="3" key="1">
    <citation type="submission" date="2018-02" db="EMBL/GenBank/DDBJ databases">
        <authorList>
            <person name="Cohen D.B."/>
            <person name="Kent A.D."/>
        </authorList>
    </citation>
    <scope>NUCLEOTIDE SEQUENCE</scope>
</reference>
<dbReference type="Pfam" id="PF01764">
    <property type="entry name" value="Lipase_3"/>
    <property type="match status" value="1"/>
</dbReference>
<dbReference type="EMBL" id="OIVN01002584">
    <property type="protein sequence ID" value="SPD04855.1"/>
    <property type="molecule type" value="Genomic_DNA"/>
</dbReference>
<protein>
    <recommendedName>
        <fullName evidence="2">Fungal lipase-type domain-containing protein</fullName>
    </recommendedName>
</protein>
<dbReference type="Gene3D" id="3.40.50.1820">
    <property type="entry name" value="alpha/beta hydrolase"/>
    <property type="match status" value="1"/>
</dbReference>
<accession>A0A2N9GYY8</accession>
<dbReference type="PANTHER" id="PTHR31479">
    <property type="entry name" value="ALPHA/BETA-HYDROLASES SUPERFAMILY PROTEIN"/>
    <property type="match status" value="1"/>
</dbReference>
<proteinExistence type="predicted"/>
<keyword evidence="1" id="KW-0378">Hydrolase</keyword>
<dbReference type="SUPFAM" id="SSF53474">
    <property type="entry name" value="alpha/beta-Hydrolases"/>
    <property type="match status" value="1"/>
</dbReference>
<dbReference type="PANTHER" id="PTHR31479:SF31">
    <property type="entry name" value="ALPHA_BETA-HYDROLASES SUPERFAMILY PROTEIN"/>
    <property type="match status" value="1"/>
</dbReference>
<evidence type="ECO:0000259" key="2">
    <source>
        <dbReference type="Pfam" id="PF01764"/>
    </source>
</evidence>
<dbReference type="EMBL" id="OIVN01006226">
    <property type="protein sequence ID" value="SPD28240.1"/>
    <property type="molecule type" value="Genomic_DNA"/>
</dbReference>
<dbReference type="GO" id="GO:0016787">
    <property type="term" value="F:hydrolase activity"/>
    <property type="evidence" value="ECO:0007669"/>
    <property type="project" value="UniProtKB-KW"/>
</dbReference>
<dbReference type="GO" id="GO:0006629">
    <property type="term" value="P:lipid metabolic process"/>
    <property type="evidence" value="ECO:0007669"/>
    <property type="project" value="InterPro"/>
</dbReference>
<gene>
    <name evidence="3" type="ORF">FSB_LOCUS32737</name>
    <name evidence="4" type="ORF">FSB_LOCUS56122</name>
</gene>
<name>A0A2N9GYY8_FAGSY</name>
<organism evidence="3">
    <name type="scientific">Fagus sylvatica</name>
    <name type="common">Beechnut</name>
    <dbReference type="NCBI Taxonomy" id="28930"/>
    <lineage>
        <taxon>Eukaryota</taxon>
        <taxon>Viridiplantae</taxon>
        <taxon>Streptophyta</taxon>
        <taxon>Embryophyta</taxon>
        <taxon>Tracheophyta</taxon>
        <taxon>Spermatophyta</taxon>
        <taxon>Magnoliopsida</taxon>
        <taxon>eudicotyledons</taxon>
        <taxon>Gunneridae</taxon>
        <taxon>Pentapetalae</taxon>
        <taxon>rosids</taxon>
        <taxon>fabids</taxon>
        <taxon>Fagales</taxon>
        <taxon>Fagaceae</taxon>
        <taxon>Fagus</taxon>
    </lineage>
</organism>
<feature type="domain" description="Fungal lipase-type" evidence="2">
    <location>
        <begin position="94"/>
        <end position="186"/>
    </location>
</feature>
<sequence>MASEWEIFCESGPKCLIDVNWNDPQYRTSVVASLVKGVYRLENYRQQNCYVPQGLTLPWWISFHFHLKDWLIDNDGTSIFGAIYEYKCPSPTQNIPHYVIAFRGTILESKDTMIRDFKVNLQCFFNDLHDNSSFKLAMDYVHNMVDIAGAGNVWLAGHSMGSAMALLAGKKMAEMGSPLQTYVFNPPYFSFPIELIKNEKVKRRIRIAKSVFKAGLSFALKGGRLHDHFDGLSDWFPYLFVNPADPICSEYIGYFQNRNTMEEIGHGFGQIERLATMYSLRSQMSSVLGMNFGSEASRLHHLPSAYLTINTGQVPDPNAGRIKNFERAHELQQWWEPSLSFQFMLYRYTTTASIE</sequence>
<dbReference type="InterPro" id="IPR029058">
    <property type="entry name" value="AB_hydrolase_fold"/>
</dbReference>
<dbReference type="InterPro" id="IPR002921">
    <property type="entry name" value="Fungal_lipase-type"/>
</dbReference>
<evidence type="ECO:0000313" key="4">
    <source>
        <dbReference type="EMBL" id="SPD28240.1"/>
    </source>
</evidence>
<dbReference type="AlphaFoldDB" id="A0A2N9GYY8"/>
<evidence type="ECO:0000313" key="3">
    <source>
        <dbReference type="EMBL" id="SPD04855.1"/>
    </source>
</evidence>